<evidence type="ECO:0000256" key="3">
    <source>
        <dbReference type="ARBA" id="ARBA00022801"/>
    </source>
</evidence>
<feature type="region of interest" description="Disordered" evidence="6">
    <location>
        <begin position="791"/>
        <end position="842"/>
    </location>
</feature>
<dbReference type="GO" id="GO:0000287">
    <property type="term" value="F:magnesium ion binding"/>
    <property type="evidence" value="ECO:0007669"/>
    <property type="project" value="InterPro"/>
</dbReference>
<name>A0A4C1SPZ6_EUMVA</name>
<dbReference type="STRING" id="151549.A0A4C1SPZ6"/>
<evidence type="ECO:0000313" key="8">
    <source>
        <dbReference type="Proteomes" id="UP000299102"/>
    </source>
</evidence>
<evidence type="ECO:0000256" key="5">
    <source>
        <dbReference type="ARBA" id="ARBA00023242"/>
    </source>
</evidence>
<dbReference type="OrthoDB" id="272500at2759"/>
<dbReference type="SUPFAM" id="SSF56784">
    <property type="entry name" value="HAD-like"/>
    <property type="match status" value="1"/>
</dbReference>
<dbReference type="NCBIfam" id="TIGR01549">
    <property type="entry name" value="HAD-SF-IA-v1"/>
    <property type="match status" value="1"/>
</dbReference>
<keyword evidence="1" id="KW-0963">Cytoplasm</keyword>
<feature type="compositionally biased region" description="Basic and acidic residues" evidence="6">
    <location>
        <begin position="621"/>
        <end position="633"/>
    </location>
</feature>
<dbReference type="InterPro" id="IPR023943">
    <property type="entry name" value="Enolase-ppase_E1"/>
</dbReference>
<dbReference type="Proteomes" id="UP000299102">
    <property type="component" value="Unassembled WGS sequence"/>
</dbReference>
<feature type="region of interest" description="Disordered" evidence="6">
    <location>
        <begin position="319"/>
        <end position="359"/>
    </location>
</feature>
<sequence length="842" mass="91162">MHDPTLCAAAVSLLLGRIGQWSEREIARSALCSHARLRRNATMSHALSLPHRLTVWPRRRRCWPAIFALRAPCDRDANNLIFRIEFDKLFPYAEEHVKQFLTEKWESDDVKKAVAALRSLAVQDQEASVDGVVSIPEENASKDEQIEALVNSVKWQMSLDRKNSALKLLQGLIWKQGYDSGDIKGHVYDDVPAALENWHSIDGRKVYIYSSGSVQAQQLLFGQSSAGDLRSRIDGHFDTAVGAKQEASSYTAISEKIGCKPDEILFLTDIEKEAEAAKAAGLYAVLVSREGNAPLAESAAAYPLIHSLAQLVVTNKRKQDTDIQEENPAKVAKTTKQDDIKISSTEEQTLNAGDAPESMEVETELAEVKELTDIKEAEVQKVTDDKEAELKKPTDDTEAEVKKPTDVNQEAEVKPGKMQVETVVEEIMDSDDKIDVPMIEVEPVVIEGQPADTPIDVLKKVDTPETAEAVSTVDAAELTNGQPNKETEEIKTLVLTEIEEIDSDKPIVDDVAEIIEDLEPIVEEPDMETAGVGDADLDNLKNVGQVLEKECDEILSKVHDVTNLDSITIKPMLNVITEENTETDITDSDDIVDRILDTELEFDMKSVDANGDTPASQTQDSDDKAAKVESSEKEIELSVVNVEPSVANVESSVTDIKQVVDGKPLATDVQPSLTEVESSVTDVEVSVLDTKPSSTDADPSPTVVEPSATDVDMSSVDGEEVTSTGNDEKSAPAQSNPEPVSEDKITITNKEESNATNGDIAPTTLNGDDVSSRLAIENGAQSTDAALNGADSTEASLNGAGDVSGAPSADAVQSDPTSTDIKVKSVPTEETHTDPTDQTTEA</sequence>
<gene>
    <name evidence="7" type="ORF">EVAR_74771_1</name>
</gene>
<organism evidence="7 8">
    <name type="scientific">Eumeta variegata</name>
    <name type="common">Bagworm moth</name>
    <name type="synonym">Eumeta japonica</name>
    <dbReference type="NCBI Taxonomy" id="151549"/>
    <lineage>
        <taxon>Eukaryota</taxon>
        <taxon>Metazoa</taxon>
        <taxon>Ecdysozoa</taxon>
        <taxon>Arthropoda</taxon>
        <taxon>Hexapoda</taxon>
        <taxon>Insecta</taxon>
        <taxon>Pterygota</taxon>
        <taxon>Neoptera</taxon>
        <taxon>Endopterygota</taxon>
        <taxon>Lepidoptera</taxon>
        <taxon>Glossata</taxon>
        <taxon>Ditrysia</taxon>
        <taxon>Tineoidea</taxon>
        <taxon>Psychidae</taxon>
        <taxon>Oiketicinae</taxon>
        <taxon>Eumeta</taxon>
    </lineage>
</organism>
<dbReference type="AlphaFoldDB" id="A0A4C1SPZ6"/>
<feature type="region of interest" description="Disordered" evidence="6">
    <location>
        <begin position="689"/>
        <end position="769"/>
    </location>
</feature>
<dbReference type="InterPro" id="IPR036412">
    <property type="entry name" value="HAD-like_sf"/>
</dbReference>
<dbReference type="NCBIfam" id="TIGR01691">
    <property type="entry name" value="enolase-ppase"/>
    <property type="match status" value="1"/>
</dbReference>
<evidence type="ECO:0000256" key="4">
    <source>
        <dbReference type="ARBA" id="ARBA00023167"/>
    </source>
</evidence>
<dbReference type="InterPro" id="IPR023214">
    <property type="entry name" value="HAD_sf"/>
</dbReference>
<dbReference type="GO" id="GO:0019509">
    <property type="term" value="P:L-methionine salvage from methylthioadenosine"/>
    <property type="evidence" value="ECO:0007669"/>
    <property type="project" value="InterPro"/>
</dbReference>
<dbReference type="Gene3D" id="3.40.50.1000">
    <property type="entry name" value="HAD superfamily/HAD-like"/>
    <property type="match status" value="1"/>
</dbReference>
<protein>
    <submittedName>
        <fullName evidence="7">Enolase-phosphatase E1</fullName>
    </submittedName>
</protein>
<feature type="compositionally biased region" description="Polar residues" evidence="6">
    <location>
        <begin position="342"/>
        <end position="351"/>
    </location>
</feature>
<keyword evidence="4" id="KW-0486">Methionine biosynthesis</keyword>
<keyword evidence="3" id="KW-0378">Hydrolase</keyword>
<dbReference type="Gene3D" id="1.10.720.60">
    <property type="match status" value="1"/>
</dbReference>
<dbReference type="PANTHER" id="PTHR20371">
    <property type="entry name" value="ENOLASE-PHOSPHATASE E1"/>
    <property type="match status" value="1"/>
</dbReference>
<dbReference type="InterPro" id="IPR006439">
    <property type="entry name" value="HAD-SF_hydro_IA"/>
</dbReference>
<reference evidence="7 8" key="1">
    <citation type="journal article" date="2019" name="Commun. Biol.">
        <title>The bagworm genome reveals a unique fibroin gene that provides high tensile strength.</title>
        <authorList>
            <person name="Kono N."/>
            <person name="Nakamura H."/>
            <person name="Ohtoshi R."/>
            <person name="Tomita M."/>
            <person name="Numata K."/>
            <person name="Arakawa K."/>
        </authorList>
    </citation>
    <scope>NUCLEOTIDE SEQUENCE [LARGE SCALE GENOMIC DNA]</scope>
</reference>
<feature type="region of interest" description="Disordered" evidence="6">
    <location>
        <begin position="384"/>
        <end position="415"/>
    </location>
</feature>
<keyword evidence="2" id="KW-0028">Amino-acid biosynthesis</keyword>
<comment type="caution">
    <text evidence="7">The sequence shown here is derived from an EMBL/GenBank/DDBJ whole genome shotgun (WGS) entry which is preliminary data.</text>
</comment>
<dbReference type="GO" id="GO:0043874">
    <property type="term" value="F:acireductone synthase activity"/>
    <property type="evidence" value="ECO:0007669"/>
    <property type="project" value="InterPro"/>
</dbReference>
<evidence type="ECO:0000313" key="7">
    <source>
        <dbReference type="EMBL" id="GBP03996.1"/>
    </source>
</evidence>
<keyword evidence="8" id="KW-1185">Reference proteome</keyword>
<feature type="compositionally biased region" description="Basic and acidic residues" evidence="6">
    <location>
        <begin position="821"/>
        <end position="835"/>
    </location>
</feature>
<keyword evidence="5" id="KW-0539">Nucleus</keyword>
<dbReference type="PANTHER" id="PTHR20371:SF1">
    <property type="entry name" value="ENOLASE-PHOSPHATASE E1"/>
    <property type="match status" value="1"/>
</dbReference>
<dbReference type="EMBL" id="BGZK01000012">
    <property type="protein sequence ID" value="GBP03996.1"/>
    <property type="molecule type" value="Genomic_DNA"/>
</dbReference>
<evidence type="ECO:0000256" key="2">
    <source>
        <dbReference type="ARBA" id="ARBA00022605"/>
    </source>
</evidence>
<evidence type="ECO:0000256" key="6">
    <source>
        <dbReference type="SAM" id="MobiDB-lite"/>
    </source>
</evidence>
<feature type="compositionally biased region" description="Basic and acidic residues" evidence="6">
    <location>
        <begin position="741"/>
        <end position="753"/>
    </location>
</feature>
<proteinExistence type="predicted"/>
<feature type="region of interest" description="Disordered" evidence="6">
    <location>
        <begin position="603"/>
        <end position="633"/>
    </location>
</feature>
<accession>A0A4C1SPZ6</accession>
<dbReference type="FunFam" id="3.40.50.1000:FF:000079">
    <property type="entry name" value="Enolase-phosphatase E1"/>
    <property type="match status" value="1"/>
</dbReference>
<dbReference type="Pfam" id="PF00702">
    <property type="entry name" value="Hydrolase"/>
    <property type="match status" value="1"/>
</dbReference>
<evidence type="ECO:0000256" key="1">
    <source>
        <dbReference type="ARBA" id="ARBA00022490"/>
    </source>
</evidence>